<evidence type="ECO:0000256" key="4">
    <source>
        <dbReference type="ARBA" id="ARBA00023015"/>
    </source>
</evidence>
<feature type="domain" description="CAP-Gly" evidence="10">
    <location>
        <begin position="91"/>
        <end position="131"/>
    </location>
</feature>
<dbReference type="SUPFAM" id="SSF57701">
    <property type="entry name" value="Zn2/Cys6 DNA-binding domain"/>
    <property type="match status" value="1"/>
</dbReference>
<accession>A0A178F7W5</accession>
<feature type="compositionally biased region" description="Polar residues" evidence="8">
    <location>
        <begin position="1221"/>
        <end position="1258"/>
    </location>
</feature>
<dbReference type="PROSITE" id="PS00463">
    <property type="entry name" value="ZN2_CY6_FUNGAL_1"/>
    <property type="match status" value="1"/>
</dbReference>
<feature type="region of interest" description="Disordered" evidence="8">
    <location>
        <begin position="1204"/>
        <end position="1304"/>
    </location>
</feature>
<keyword evidence="5" id="KW-0238">DNA-binding</keyword>
<dbReference type="PANTHER" id="PTHR36206">
    <property type="entry name" value="ASPERCRYPTIN BIOSYNTHESIS CLUSTER-SPECIFIC TRANSCRIPTION REGULATOR ATNN-RELATED"/>
    <property type="match status" value="1"/>
</dbReference>
<evidence type="ECO:0000259" key="10">
    <source>
        <dbReference type="PROSITE" id="PS50245"/>
    </source>
</evidence>
<feature type="region of interest" description="Disordered" evidence="8">
    <location>
        <begin position="639"/>
        <end position="692"/>
    </location>
</feature>
<dbReference type="InterPro" id="IPR032675">
    <property type="entry name" value="LRR_dom_sf"/>
</dbReference>
<feature type="compositionally biased region" description="Pro residues" evidence="8">
    <location>
        <begin position="1109"/>
        <end position="1118"/>
    </location>
</feature>
<feature type="compositionally biased region" description="Low complexity" evidence="8">
    <location>
        <begin position="1273"/>
        <end position="1294"/>
    </location>
</feature>
<dbReference type="Pfam" id="PF00172">
    <property type="entry name" value="Zn_clus"/>
    <property type="match status" value="1"/>
</dbReference>
<organism evidence="11 12">
    <name type="scientific">Trichophyton rubrum</name>
    <name type="common">Athlete's foot fungus</name>
    <name type="synonym">Epidermophyton rubrum</name>
    <dbReference type="NCBI Taxonomy" id="5551"/>
    <lineage>
        <taxon>Eukaryota</taxon>
        <taxon>Fungi</taxon>
        <taxon>Dikarya</taxon>
        <taxon>Ascomycota</taxon>
        <taxon>Pezizomycotina</taxon>
        <taxon>Eurotiomycetes</taxon>
        <taxon>Eurotiomycetidae</taxon>
        <taxon>Onygenales</taxon>
        <taxon>Arthrodermataceae</taxon>
        <taxon>Trichophyton</taxon>
    </lineage>
</organism>
<dbReference type="InterPro" id="IPR000938">
    <property type="entry name" value="CAP-Gly_domain"/>
</dbReference>
<dbReference type="Pfam" id="PF06220">
    <property type="entry name" value="zf-U1"/>
    <property type="match status" value="1"/>
</dbReference>
<dbReference type="Gene3D" id="3.30.160.60">
    <property type="entry name" value="Classic Zinc Finger"/>
    <property type="match status" value="1"/>
</dbReference>
<feature type="region of interest" description="Disordered" evidence="8">
    <location>
        <begin position="899"/>
        <end position="923"/>
    </location>
</feature>
<feature type="compositionally biased region" description="Basic and acidic residues" evidence="8">
    <location>
        <begin position="804"/>
        <end position="853"/>
    </location>
</feature>
<dbReference type="InterPro" id="IPR036864">
    <property type="entry name" value="Zn2-C6_fun-type_DNA-bd_sf"/>
</dbReference>
<dbReference type="Proteomes" id="UP000243015">
    <property type="component" value="Unassembled WGS sequence"/>
</dbReference>
<comment type="caution">
    <text evidence="11">The sequence shown here is derived from an EMBL/GenBank/DDBJ whole genome shotgun (WGS) entry which is preliminary data.</text>
</comment>
<dbReference type="PROSITE" id="PS50245">
    <property type="entry name" value="CAP_GLY_2"/>
    <property type="match status" value="1"/>
</dbReference>
<dbReference type="PANTHER" id="PTHR36206:SF13">
    <property type="entry name" value="TRANSCRIPTIONAL REGULATORY PROTEIN MOC3"/>
    <property type="match status" value="1"/>
</dbReference>
<feature type="compositionally biased region" description="Low complexity" evidence="8">
    <location>
        <begin position="682"/>
        <end position="692"/>
    </location>
</feature>
<dbReference type="InterPro" id="IPR036859">
    <property type="entry name" value="CAP-Gly_dom_sf"/>
</dbReference>
<feature type="compositionally biased region" description="Acidic residues" evidence="8">
    <location>
        <begin position="538"/>
        <end position="555"/>
    </location>
</feature>
<dbReference type="CDD" id="cd00067">
    <property type="entry name" value="GAL4"/>
    <property type="match status" value="1"/>
</dbReference>
<keyword evidence="3" id="KW-0862">Zinc</keyword>
<dbReference type="InterPro" id="IPR052360">
    <property type="entry name" value="Transcr_Regulatory_Proteins"/>
</dbReference>
<keyword evidence="2" id="KW-0863">Zinc-finger</keyword>
<feature type="region of interest" description="Disordered" evidence="8">
    <location>
        <begin position="800"/>
        <end position="858"/>
    </location>
</feature>
<dbReference type="GO" id="GO:0000981">
    <property type="term" value="F:DNA-binding transcription factor activity, RNA polymerase II-specific"/>
    <property type="evidence" value="ECO:0007669"/>
    <property type="project" value="InterPro"/>
</dbReference>
<dbReference type="SMART" id="SM01052">
    <property type="entry name" value="CAP_GLY"/>
    <property type="match status" value="1"/>
</dbReference>
<protein>
    <recommendedName>
        <fullName evidence="13">CAP-Gly domain-containing protein</fullName>
    </recommendedName>
</protein>
<feature type="compositionally biased region" description="Polar residues" evidence="8">
    <location>
        <begin position="995"/>
        <end position="1034"/>
    </location>
</feature>
<dbReference type="Gene3D" id="4.10.240.10">
    <property type="entry name" value="Zn(2)-C6 fungal-type DNA-binding domain"/>
    <property type="match status" value="1"/>
</dbReference>
<evidence type="ECO:0000259" key="9">
    <source>
        <dbReference type="PROSITE" id="PS50048"/>
    </source>
</evidence>
<evidence type="ECO:0000256" key="7">
    <source>
        <dbReference type="ARBA" id="ARBA00023242"/>
    </source>
</evidence>
<feature type="region of interest" description="Disordered" evidence="8">
    <location>
        <begin position="109"/>
        <end position="136"/>
    </location>
</feature>
<dbReference type="EMBL" id="LHPM01000008">
    <property type="protein sequence ID" value="OAL68055.1"/>
    <property type="molecule type" value="Genomic_DNA"/>
</dbReference>
<evidence type="ECO:0008006" key="13">
    <source>
        <dbReference type="Google" id="ProtNLM"/>
    </source>
</evidence>
<dbReference type="VEuPathDB" id="FungiDB:TERG_07296"/>
<proteinExistence type="predicted"/>
<dbReference type="SUPFAM" id="SSF52047">
    <property type="entry name" value="RNI-like"/>
    <property type="match status" value="1"/>
</dbReference>
<dbReference type="SMART" id="SM00066">
    <property type="entry name" value="GAL4"/>
    <property type="match status" value="1"/>
</dbReference>
<evidence type="ECO:0000256" key="8">
    <source>
        <dbReference type="SAM" id="MobiDB-lite"/>
    </source>
</evidence>
<dbReference type="InterPro" id="IPR001138">
    <property type="entry name" value="Zn2Cys6_DnaBD"/>
</dbReference>
<sequence length="1613" mass="179713">MNLSADSHDHSVSWAAIAPPPVTPSILQQNADKGIRIFDLLLSLGQKRHADNQSRIPNPVQDDLRKDTTGRYTIGSRLSFDGALCTVRYIGPVHGTKGEWLGVEWDEPDRGKHSGAHNGRNNHPTAGSFVRPSRPSDKSLSFLEGAHEKYVSQLPVFHSSFKGECVLEDYISRPIEISGKIVEEVGFDEIRKQLATLHELRILILDGLRINGVLAGPDVSDNREKELEKIKYTCPKVMELNLSRNLIRKCLSLENNQLSSTSAPLSAMIQELSLDFNDFESLDSLSHLTALRNLRQLSLRRNKISKIYASTPSDFVFSPTLEFVDVSCNQISSWSFLDALQKIFPGMAHLRISDNPLYALPPAPTKVTGLPEAQMTVDEAFMLTLSRLSNLKILNYGKITPLDRLNGELYYLSLIRKEILVHPPSIEQAIIRSHPRYKELCKIYETPEIQRTEEDKQFRDIDPRSLAAQLIKFRFHLADCSKGEGKTNTHVFEKEIPGSFDVYLIKAIVARHFSLPALQFKLIWESDEWDPVEKGTAEEDEWDSEDADDEDEDTPPIDSKLIRQGNKEFVRREVELTDSTREVRHWFASDVKEANIRPKYWCKHCKVFVRDTPYERTQHEATGKHQSSLKRFLRDIHRDQERGEKESQKAKSEIERLRGIVSNPGSSTGAKRAQNDPPWRKATATGANTTGLTQDRMQQVAQLAEMGVAVPEEFRPSMALAGDWKVVSETPIEEHTTETTVKNIGVRKRKMREDEQEEADMQQEVVRKSWGSAIREYRASEDDSAELDALLNMTTNMKKVKTKVKTDPESRDAQEPAVKKEENAEDDRANVPVKDEDIPPNIKQEETDARDEAENSPPAVMFKKRKPKNIKRHRSLASPLSFFLVDIKDFEPLENISSRNQPFVQTPPEQTLSGPFPSSESHVKPRDKAECYIILPMDDVYSSSSRGIFLGLASYDCSINYPSWNTIYRFPHREYHRRVAEGLCSASAPATTIDASAEAQTPTQGEQSATTHVNGQSNTTPEGSQHTSAVDNSLNQPPATSNPPPQPSVPQTEAPDPVYQLAAASSALDASQSGAVDHAVQLQALQQFNNDQGPFDPHTNSAPHGAPASVPPTAPAPAAPAAVTHITQYYGEIPAGGFTDGFELVTDESAANRMKRDVKRRTKTGCLTCRKRRIKCDERHPVCRNCEKSKRDCLGYDPVFRSQPGPSSLQPAPTAHPSLQVAPQNPHQATGLNQAYLPNNSTAHSVSPSINTGSSASPPQEKLDFGTEPEPTPLAAAQPAQAAPAAPVTASTAQSRSVTPRVAEGHPLIAASTTLPNSEKMEPRQPKMSELLAIGGFALPEVDTNPLSPTKLEEVKMLYRIYAQGMDRLLECNWYDSHGLTQLLGNPRLLSLYSSLLDGFTDPNINDAPVIARMESFESNVIWESLCLCRAARAQEPTNGTDSSDSTDPQLISAVKRLSLLEALLTGTVLENNPVSRHNYPEDDPAVTTSGLNTQIKNRQLGFWESMGDYLSIPDNEPDASDKRDKALFAARAFLDMIESRDVVYSIAVVRNISKFQPRKFKLPVASDEKDPAAKLYVACRFLEDEVRGKATNQVTRRISQLTVRYWDEPYNV</sequence>
<keyword evidence="7" id="KW-0539">Nucleus</keyword>
<gene>
    <name evidence="11" type="ORF">A7C99_0451</name>
</gene>
<dbReference type="Pfam" id="PF01302">
    <property type="entry name" value="CAP_GLY"/>
    <property type="match status" value="1"/>
</dbReference>
<evidence type="ECO:0000256" key="5">
    <source>
        <dbReference type="ARBA" id="ARBA00023125"/>
    </source>
</evidence>
<dbReference type="SUPFAM" id="SSF57667">
    <property type="entry name" value="beta-beta-alpha zinc fingers"/>
    <property type="match status" value="1"/>
</dbReference>
<feature type="region of interest" description="Disordered" evidence="8">
    <location>
        <begin position="995"/>
        <end position="1054"/>
    </location>
</feature>
<dbReference type="VEuPathDB" id="FungiDB:TERG_07297"/>
<dbReference type="GO" id="GO:0003677">
    <property type="term" value="F:DNA binding"/>
    <property type="evidence" value="ECO:0007669"/>
    <property type="project" value="UniProtKB-KW"/>
</dbReference>
<reference evidence="11 12" key="1">
    <citation type="submission" date="2016-05" db="EMBL/GenBank/DDBJ databases">
        <title>Genome sequencing of Trichophyton rubrum CMCC(F)T1i isolated from hair.</title>
        <authorList>
            <person name="Zhan P."/>
            <person name="Tao Y."/>
            <person name="Liu W."/>
        </authorList>
    </citation>
    <scope>NUCLEOTIDE SEQUENCE [LARGE SCALE GENOMIC DNA]</scope>
    <source>
        <strain evidence="12">CMCC(F)T1i</strain>
    </source>
</reference>
<dbReference type="PROSITE" id="PS50048">
    <property type="entry name" value="ZN2_CY6_FUNGAL_2"/>
    <property type="match status" value="1"/>
</dbReference>
<evidence type="ECO:0000256" key="1">
    <source>
        <dbReference type="ARBA" id="ARBA00022723"/>
    </source>
</evidence>
<feature type="region of interest" description="Disordered" evidence="8">
    <location>
        <begin position="531"/>
        <end position="562"/>
    </location>
</feature>
<feature type="compositionally biased region" description="Basic and acidic residues" evidence="8">
    <location>
        <begin position="639"/>
        <end position="658"/>
    </location>
</feature>
<feature type="compositionally biased region" description="Polar residues" evidence="8">
    <location>
        <begin position="899"/>
        <end position="920"/>
    </location>
</feature>
<evidence type="ECO:0000313" key="12">
    <source>
        <dbReference type="Proteomes" id="UP000243015"/>
    </source>
</evidence>
<feature type="region of interest" description="Disordered" evidence="8">
    <location>
        <begin position="1089"/>
        <end position="1119"/>
    </location>
</feature>
<keyword evidence="1" id="KW-0479">Metal-binding</keyword>
<dbReference type="Gene3D" id="3.80.10.10">
    <property type="entry name" value="Ribonuclease Inhibitor"/>
    <property type="match status" value="2"/>
</dbReference>
<dbReference type="SUPFAM" id="SSF74924">
    <property type="entry name" value="Cap-Gly domain"/>
    <property type="match status" value="1"/>
</dbReference>
<keyword evidence="4" id="KW-0805">Transcription regulation</keyword>
<evidence type="ECO:0000256" key="2">
    <source>
        <dbReference type="ARBA" id="ARBA00022771"/>
    </source>
</evidence>
<dbReference type="Gene3D" id="2.30.30.190">
    <property type="entry name" value="CAP Gly-rich-like domain"/>
    <property type="match status" value="1"/>
</dbReference>
<evidence type="ECO:0000313" key="11">
    <source>
        <dbReference type="EMBL" id="OAL68055.1"/>
    </source>
</evidence>
<dbReference type="InterPro" id="IPR036236">
    <property type="entry name" value="Znf_C2H2_sf"/>
</dbReference>
<evidence type="ECO:0000256" key="3">
    <source>
        <dbReference type="ARBA" id="ARBA00022833"/>
    </source>
</evidence>
<evidence type="ECO:0000256" key="6">
    <source>
        <dbReference type="ARBA" id="ARBA00023163"/>
    </source>
</evidence>
<dbReference type="InterPro" id="IPR013085">
    <property type="entry name" value="U1-CZ_Znf_C2H2"/>
</dbReference>
<dbReference type="VEuPathDB" id="FungiDB:TERG_07295"/>
<name>A0A178F7W5_TRIRU</name>
<keyword evidence="6" id="KW-0804">Transcription</keyword>
<feature type="domain" description="Zn(2)-C6 fungal-type" evidence="9">
    <location>
        <begin position="1165"/>
        <end position="1193"/>
    </location>
</feature>
<feature type="compositionally biased region" description="Polar residues" evidence="8">
    <location>
        <begin position="1089"/>
        <end position="1102"/>
    </location>
</feature>
<dbReference type="GO" id="GO:0008270">
    <property type="term" value="F:zinc ion binding"/>
    <property type="evidence" value="ECO:0007669"/>
    <property type="project" value="UniProtKB-KW"/>
</dbReference>